<dbReference type="InterPro" id="IPR011992">
    <property type="entry name" value="EF-hand-dom_pair"/>
</dbReference>
<keyword evidence="3" id="KW-0812">Transmembrane</keyword>
<dbReference type="SMART" id="SM01411">
    <property type="entry name" value="Ephrin_rec_like"/>
    <property type="match status" value="2"/>
</dbReference>
<keyword evidence="3" id="KW-1133">Transmembrane helix</keyword>
<dbReference type="SUPFAM" id="SSF47473">
    <property type="entry name" value="EF-hand"/>
    <property type="match status" value="2"/>
</dbReference>
<feature type="transmembrane region" description="Helical" evidence="3">
    <location>
        <begin position="1547"/>
        <end position="1572"/>
    </location>
</feature>
<dbReference type="InterPro" id="IPR002048">
    <property type="entry name" value="EF_hand_dom"/>
</dbReference>
<dbReference type="Gene3D" id="1.10.238.10">
    <property type="entry name" value="EF-hand"/>
    <property type="match status" value="3"/>
</dbReference>
<evidence type="ECO:0000256" key="3">
    <source>
        <dbReference type="SAM" id="Phobius"/>
    </source>
</evidence>
<feature type="transmembrane region" description="Helical" evidence="3">
    <location>
        <begin position="1517"/>
        <end position="1535"/>
    </location>
</feature>
<dbReference type="Gene3D" id="2.10.50.10">
    <property type="entry name" value="Tumor Necrosis Factor Receptor, subunit A, domain 2"/>
    <property type="match status" value="2"/>
</dbReference>
<dbReference type="InterPro" id="IPR011641">
    <property type="entry name" value="Tyr-kin_ephrin_A/B_rcpt-like"/>
</dbReference>
<gene>
    <name evidence="6" type="ORF">FOL47_001970</name>
</gene>
<feature type="domain" description="EF-hand" evidence="5">
    <location>
        <begin position="163"/>
        <end position="185"/>
    </location>
</feature>
<feature type="domain" description="EF-hand" evidence="5">
    <location>
        <begin position="91"/>
        <end position="126"/>
    </location>
</feature>
<feature type="domain" description="EF-hand" evidence="5">
    <location>
        <begin position="54"/>
        <end position="90"/>
    </location>
</feature>
<dbReference type="Pfam" id="PF13202">
    <property type="entry name" value="EF-hand_5"/>
    <property type="match status" value="1"/>
</dbReference>
<proteinExistence type="predicted"/>
<feature type="chain" id="PRO_5029442657" description="EF-hand domain-containing protein" evidence="4">
    <location>
        <begin position="19"/>
        <end position="1675"/>
    </location>
</feature>
<feature type="transmembrane region" description="Helical" evidence="3">
    <location>
        <begin position="1268"/>
        <end position="1292"/>
    </location>
</feature>
<dbReference type="InterPro" id="IPR016088">
    <property type="entry name" value="Chalcone_isomerase_3-sand"/>
</dbReference>
<feature type="region of interest" description="Disordered" evidence="2">
    <location>
        <begin position="901"/>
        <end position="944"/>
    </location>
</feature>
<comment type="caution">
    <text evidence="6">The sequence shown here is derived from an EMBL/GenBank/DDBJ whole genome shotgun (WGS) entry which is preliminary data.</text>
</comment>
<feature type="domain" description="EF-hand" evidence="5">
    <location>
        <begin position="257"/>
        <end position="292"/>
    </location>
</feature>
<sequence length="1675" mass="185010">MRFILPQVYLLLHHIAIAEDFDAGWDDDTDYDDDFVTHEDHEDPADDTDQLHILDKEEMRSLFVDHIDTNKDGFITLEEMEDASQRVASLEARHQIEAEMGNIDKDGDGLLNFEEFMSLYDLSEGGPQGEAREAWVSATTTTTTTAAATATGLTRLDLLTAGDADKDGKLDVDEFVQLLSPPPGSALAKAMMKAEFTYRDMDQDGKLSSSERHVEQSADEVAVDIISDEDFVKYDVDGDGYLSLAEFEEYGRNLIMENSGMRREILEEMDADKDGKISVDELEKLLEEESEYHSIGTHPLVQDWILLLHEGMRHLPDDLAAFEDQDDDGMDEDRIQKDVQYAADLGAEVGFSEEEGASDEVDDIAADDAEELMERSRPLAVQVEEIRRHTEERMAKARRLLAESEGLRARAMKAAAKPISVRMQLDIGLGELLGNAREALEATAEAHRRDLHEMAAGQCGDYSFMARQKEARRRRVEDIVANLELLYCRITYIERQLGIATSDVGLVMQRHLMEAAAKFTTVTGVLAVSGVAVVGGTVLCYETAGPMVIRRAVPEYGSFRDDTPYVEETLGVQFPTKIAVGVPPNLSPLEGYVNVMVITFGLIRALVASPRQEGCVDMWICSFRSHVIVGAAPRCMQNLCWFGPARAYALGIYISEAHLNRVKADGGSADSVFAPAVEKTFYFNFITKKDSKHVRQGFERSINSYLDVIEVPKRQKPAEEQVAEFIAVLKGRELQKGDYMEVQCLPSERRVVVKFNGEVEADIRGTVIIHALHAIYFGNPTRGPKFSMLGDPRGVFGDGHGHDTVDDEKELSPSDLAVVVVSGLVRPVRPAAVTKLLTNNSAVRIVREWTEPAKKSFAVVEYYDEATAKRMGRNIQNTKWNQEHKLTVDFLKRSQFSEVAIDGSASDRKRGGTSSSDEDSKSRKRQDGRSDGGHHHSETDTRAVEAMVEEKQRVLDELRNHKFLPTTSASSGTTLLWMPCTHKQSEKLQAQIAKNGGKFPTIPTPGDYPARGSFTGGLTQPLTDPSCCSAGQYLDAVQGCKNCSKGEFKPLPGQSASCFPCLPGSFSDSEGLPLCEACPIGSYEAGTGSLQCTICPEASKRKTTGPGTQSVQGCVCSEGYFASCPEPDGLCPVYTPSNTTYLAPCQECPTDMNCLGGTERLDGIHYHARPVVASGAWADPADPYRLRKCISGKECPGGPVGDLCSEHRIGLVCAVCESGFYHSSGGCAECSGSDSIILPVLVIAVLLVYHFTYNLMNREVHQEVTADVSIAMSLGSLVTYLQLIALFSQIGFEWSSEVVGWIHVSTLLDIAKVFLFDFDILRLECFIDGYIWLFYLIVKALTIADRLGMTLDKSINMTGQVICVMLLAMTSTAVAPFQCYSHNGQGDKSLVRYPDVVCGSGDHHVMIALAVLSSAFIVGFLLFCFFLNRWAADELSGERGKVFSIRYRFLFYRMRQDRYQFGLWLMLRNVVLALVPIVRPDDPYLKLVLFTLCGGAGLGIQCFFWPWRTSMANVCDLLCMLLIVFVASAASFFIPELVSVGPDGYKIALIVLFFVGLAYLLLQLAYFLYLLWDRGPLGVICDDVDLRHELNGLWNKVMLVSSKNKSGYDFTEEMNQYELSRLSLLLGEKPPTTCLFAFADAFRCDIPPYPIAAACGHNSSSSARSSETADYGQSS</sequence>
<evidence type="ECO:0000313" key="6">
    <source>
        <dbReference type="EMBL" id="KAF4677384.1"/>
    </source>
</evidence>
<accession>A0A7J6N193</accession>
<dbReference type="PROSITE" id="PS50222">
    <property type="entry name" value="EF_HAND_2"/>
    <property type="match status" value="4"/>
</dbReference>
<feature type="transmembrane region" description="Helical" evidence="3">
    <location>
        <begin position="1361"/>
        <end position="1383"/>
    </location>
</feature>
<evidence type="ECO:0000259" key="5">
    <source>
        <dbReference type="PROSITE" id="PS50222"/>
    </source>
</evidence>
<feature type="compositionally biased region" description="Basic and acidic residues" evidence="2">
    <location>
        <begin position="918"/>
        <end position="944"/>
    </location>
</feature>
<dbReference type="Pfam" id="PF13499">
    <property type="entry name" value="EF-hand_7"/>
    <property type="match status" value="2"/>
</dbReference>
<dbReference type="GO" id="GO:0005509">
    <property type="term" value="F:calcium ion binding"/>
    <property type="evidence" value="ECO:0007669"/>
    <property type="project" value="InterPro"/>
</dbReference>
<feature type="transmembrane region" description="Helical" evidence="3">
    <location>
        <begin position="1403"/>
        <end position="1427"/>
    </location>
</feature>
<name>A0A7J6N193_PERCH</name>
<evidence type="ECO:0000256" key="1">
    <source>
        <dbReference type="ARBA" id="ARBA00022837"/>
    </source>
</evidence>
<feature type="transmembrane region" description="Helical" evidence="3">
    <location>
        <begin position="1484"/>
        <end position="1505"/>
    </location>
</feature>
<dbReference type="SMART" id="SM00054">
    <property type="entry name" value="EFh"/>
    <property type="match status" value="5"/>
</dbReference>
<reference evidence="6 7" key="1">
    <citation type="submission" date="2020-04" db="EMBL/GenBank/DDBJ databases">
        <title>Perkinsus chesapeaki whole genome sequence.</title>
        <authorList>
            <person name="Bogema D.R."/>
        </authorList>
    </citation>
    <scope>NUCLEOTIDE SEQUENCE [LARGE SCALE GENOMIC DNA]</scope>
    <source>
        <strain evidence="6">ATCC PRA-425</strain>
    </source>
</reference>
<feature type="transmembrane region" description="Helical" evidence="3">
    <location>
        <begin position="1461"/>
        <end position="1478"/>
    </location>
</feature>
<evidence type="ECO:0000256" key="4">
    <source>
        <dbReference type="SAM" id="SignalP"/>
    </source>
</evidence>
<keyword evidence="7" id="KW-1185">Reference proteome</keyword>
<dbReference type="Pfam" id="PF07699">
    <property type="entry name" value="Ephrin_rec_like"/>
    <property type="match status" value="1"/>
</dbReference>
<dbReference type="PANTHER" id="PTHR11319:SF35">
    <property type="entry name" value="OUTER MEMBRANE PROTEIN PMPC-RELATED"/>
    <property type="match status" value="1"/>
</dbReference>
<feature type="signal peptide" evidence="4">
    <location>
        <begin position="1"/>
        <end position="18"/>
    </location>
</feature>
<protein>
    <recommendedName>
        <fullName evidence="5">EF-hand domain-containing protein</fullName>
    </recommendedName>
</protein>
<dbReference type="InterPro" id="IPR018247">
    <property type="entry name" value="EF_Hand_1_Ca_BS"/>
</dbReference>
<dbReference type="OrthoDB" id="439917at2759"/>
<keyword evidence="1" id="KW-0106">Calcium</keyword>
<organism evidence="6 7">
    <name type="scientific">Perkinsus chesapeaki</name>
    <name type="common">Clam parasite</name>
    <name type="synonym">Perkinsus andrewsi</name>
    <dbReference type="NCBI Taxonomy" id="330153"/>
    <lineage>
        <taxon>Eukaryota</taxon>
        <taxon>Sar</taxon>
        <taxon>Alveolata</taxon>
        <taxon>Perkinsozoa</taxon>
        <taxon>Perkinsea</taxon>
        <taxon>Perkinsida</taxon>
        <taxon>Perkinsidae</taxon>
        <taxon>Perkinsus</taxon>
    </lineage>
</organism>
<evidence type="ECO:0000256" key="2">
    <source>
        <dbReference type="SAM" id="MobiDB-lite"/>
    </source>
</evidence>
<dbReference type="EMBL" id="JAAPAO010000015">
    <property type="protein sequence ID" value="KAF4677384.1"/>
    <property type="molecule type" value="Genomic_DNA"/>
</dbReference>
<dbReference type="Gene3D" id="3.50.70.10">
    <property type="match status" value="1"/>
</dbReference>
<feature type="transmembrane region" description="Helical" evidence="3">
    <location>
        <begin position="1330"/>
        <end position="1349"/>
    </location>
</feature>
<dbReference type="Proteomes" id="UP000591131">
    <property type="component" value="Unassembled WGS sequence"/>
</dbReference>
<keyword evidence="4" id="KW-0732">Signal</keyword>
<evidence type="ECO:0000313" key="7">
    <source>
        <dbReference type="Proteomes" id="UP000591131"/>
    </source>
</evidence>
<dbReference type="PANTHER" id="PTHR11319">
    <property type="entry name" value="G PROTEIN-COUPLED RECEPTOR-RELATED"/>
    <property type="match status" value="1"/>
</dbReference>
<keyword evidence="3" id="KW-0472">Membrane</keyword>
<feature type="transmembrane region" description="Helical" evidence="3">
    <location>
        <begin position="1236"/>
        <end position="1256"/>
    </location>
</feature>
<dbReference type="PROSITE" id="PS00018">
    <property type="entry name" value="EF_HAND_1"/>
    <property type="match status" value="4"/>
</dbReference>